<accession>A0A8S1KSM1</accession>
<evidence type="ECO:0000313" key="3">
    <source>
        <dbReference type="EMBL" id="CAD8058550.1"/>
    </source>
</evidence>
<evidence type="ECO:0000256" key="1">
    <source>
        <dbReference type="ARBA" id="ARBA00008482"/>
    </source>
</evidence>
<dbReference type="Pfam" id="PF01399">
    <property type="entry name" value="PCI"/>
    <property type="match status" value="1"/>
</dbReference>
<dbReference type="InterPro" id="IPR045237">
    <property type="entry name" value="COPS7/eIF3m"/>
</dbReference>
<dbReference type="GO" id="GO:0002183">
    <property type="term" value="P:cytoplasmic translational initiation"/>
    <property type="evidence" value="ECO:0007669"/>
    <property type="project" value="TreeGrafter"/>
</dbReference>
<dbReference type="EMBL" id="CAJJDN010000012">
    <property type="protein sequence ID" value="CAD8058550.1"/>
    <property type="molecule type" value="Genomic_DNA"/>
</dbReference>
<keyword evidence="4" id="KW-1185">Reference proteome</keyword>
<dbReference type="InterPro" id="IPR000717">
    <property type="entry name" value="PCI_dom"/>
</dbReference>
<name>A0A8S1KSM1_9CILI</name>
<dbReference type="PROSITE" id="PS50250">
    <property type="entry name" value="PCI"/>
    <property type="match status" value="1"/>
</dbReference>
<evidence type="ECO:0000259" key="2">
    <source>
        <dbReference type="PROSITE" id="PS50250"/>
    </source>
</evidence>
<gene>
    <name evidence="3" type="ORF">PSON_ATCC_30995.1.T0120259</name>
</gene>
<proteinExistence type="inferred from homology"/>
<dbReference type="PANTHER" id="PTHR15350:SF2">
    <property type="entry name" value="EUKARYOTIC TRANSLATION INITIATION FACTOR 3 SUBUNIT M"/>
    <property type="match status" value="1"/>
</dbReference>
<organism evidence="3 4">
    <name type="scientific">Paramecium sonneborni</name>
    <dbReference type="NCBI Taxonomy" id="65129"/>
    <lineage>
        <taxon>Eukaryota</taxon>
        <taxon>Sar</taxon>
        <taxon>Alveolata</taxon>
        <taxon>Ciliophora</taxon>
        <taxon>Intramacronucleata</taxon>
        <taxon>Oligohymenophorea</taxon>
        <taxon>Peniculida</taxon>
        <taxon>Parameciidae</taxon>
        <taxon>Paramecium</taxon>
    </lineage>
</organism>
<dbReference type="Proteomes" id="UP000692954">
    <property type="component" value="Unassembled WGS sequence"/>
</dbReference>
<feature type="domain" description="PCI" evidence="2">
    <location>
        <begin position="167"/>
        <end position="341"/>
    </location>
</feature>
<evidence type="ECO:0000313" key="4">
    <source>
        <dbReference type="Proteomes" id="UP000692954"/>
    </source>
</evidence>
<dbReference type="PANTHER" id="PTHR15350">
    <property type="entry name" value="COP9 SIGNALOSOME COMPLEX SUBUNIT 7/DENDRITIC CELL PROTEIN GA17"/>
    <property type="match status" value="1"/>
</dbReference>
<sequence length="369" mass="42992">MSLHFQYLGQGLSSQKTMELLQKHCSSNHHNKISDFGTVFDELLEQQKYKELILSTLEIINLSSDKTLLQPIYSAIQYWMTKLEPKEQQITVDIFFKHIEQINEEAIFKTKIVAQLFNTLSSSQLSQNLFLKLLECTKRWNTQQLIISPIISNIKEFLNLWTLTGPEILKILNAISDLIDPQDQQYVIQISEYILRNINIPQEQYIKTFINFQNINQSFLKLCEITQCSNYQVIEKTQVASLIKLVLAGDLAAVQALLEKEDAYFKSINLNTQQYLNQTRIAKFIQLSTQKQSYTYQEIAEALNIQLEKVEIWVIHAIQSQNVSAQIDQSQQRIFILDNFKKLLNKDDWQNLHKKLSVLLTKLKSVQTQ</sequence>
<dbReference type="OrthoDB" id="296995at2759"/>
<comment type="similarity">
    <text evidence="1">Belongs to the CSN7/EIF3M family. CSN7 subfamily.</text>
</comment>
<dbReference type="SMART" id="SM00088">
    <property type="entry name" value="PINT"/>
    <property type="match status" value="1"/>
</dbReference>
<dbReference type="GO" id="GO:0005852">
    <property type="term" value="C:eukaryotic translation initiation factor 3 complex"/>
    <property type="evidence" value="ECO:0007669"/>
    <property type="project" value="TreeGrafter"/>
</dbReference>
<dbReference type="AlphaFoldDB" id="A0A8S1KSM1"/>
<comment type="caution">
    <text evidence="3">The sequence shown here is derived from an EMBL/GenBank/DDBJ whole genome shotgun (WGS) entry which is preliminary data.</text>
</comment>
<reference evidence="3" key="1">
    <citation type="submission" date="2021-01" db="EMBL/GenBank/DDBJ databases">
        <authorList>
            <consortium name="Genoscope - CEA"/>
            <person name="William W."/>
        </authorList>
    </citation>
    <scope>NUCLEOTIDE SEQUENCE</scope>
</reference>
<protein>
    <recommendedName>
        <fullName evidence="2">PCI domain-containing protein</fullName>
    </recommendedName>
</protein>